<dbReference type="EMBL" id="BTPU01000004">
    <property type="protein sequence ID" value="GMQ61054.1"/>
    <property type="molecule type" value="Genomic_DNA"/>
</dbReference>
<evidence type="ECO:0000313" key="2">
    <source>
        <dbReference type="Proteomes" id="UP001374599"/>
    </source>
</evidence>
<name>A0ACB5UDN8_9FIRM</name>
<dbReference type="Proteomes" id="UP001374599">
    <property type="component" value="Unassembled WGS sequence"/>
</dbReference>
<sequence>MLAIIKELISINIEDNDSRGTKVRKKEDSSLNGTKLERGDTTAIIIAALTTVLPFGLGIFLIYLIFIKILFKI</sequence>
<reference evidence="1" key="1">
    <citation type="submission" date="2023-09" db="EMBL/GenBank/DDBJ databases">
        <title>Vallitalea sediminicola and Vallitalea maricola sp. nov., anaerobic bacteria isolated from marine sediment.</title>
        <authorList>
            <person name="Hirano S."/>
            <person name="Maeda A."/>
            <person name="Terahara T."/>
            <person name="Mori K."/>
            <person name="Hamada M."/>
            <person name="Matsumoto R."/>
            <person name="Kobayashi T."/>
        </authorList>
    </citation>
    <scope>NUCLEOTIDE SEQUENCE</scope>
    <source>
        <strain evidence="1">AN17-2</strain>
    </source>
</reference>
<accession>A0ACB5UDN8</accession>
<proteinExistence type="predicted"/>
<comment type="caution">
    <text evidence="1">The sequence shown here is derived from an EMBL/GenBank/DDBJ whole genome shotgun (WGS) entry which is preliminary data.</text>
</comment>
<keyword evidence="2" id="KW-1185">Reference proteome</keyword>
<evidence type="ECO:0000313" key="1">
    <source>
        <dbReference type="EMBL" id="GMQ61054.1"/>
    </source>
</evidence>
<organism evidence="1 2">
    <name type="scientific">Vallitalea maricola</name>
    <dbReference type="NCBI Taxonomy" id="3074433"/>
    <lineage>
        <taxon>Bacteria</taxon>
        <taxon>Bacillati</taxon>
        <taxon>Bacillota</taxon>
        <taxon>Clostridia</taxon>
        <taxon>Lachnospirales</taxon>
        <taxon>Vallitaleaceae</taxon>
        <taxon>Vallitalea</taxon>
    </lineage>
</organism>
<protein>
    <submittedName>
        <fullName evidence="1">Uncharacterized protein</fullName>
    </submittedName>
</protein>
<gene>
    <name evidence="1" type="ORF">AN2V17_02820</name>
</gene>